<comment type="caution">
    <text evidence="2">The sequence shown here is derived from an EMBL/GenBank/DDBJ whole genome shotgun (WGS) entry which is preliminary data.</text>
</comment>
<accession>A0AAV6XA79</accession>
<protein>
    <submittedName>
        <fullName evidence="2">Uncharacterized protein</fullName>
    </submittedName>
</protein>
<feature type="compositionally biased region" description="Basic and acidic residues" evidence="1">
    <location>
        <begin position="276"/>
        <end position="288"/>
    </location>
</feature>
<keyword evidence="3" id="KW-1185">Reference proteome</keyword>
<reference evidence="2" key="1">
    <citation type="submission" date="2019-10" db="EMBL/GenBank/DDBJ databases">
        <authorList>
            <person name="Zhang R."/>
            <person name="Pan Y."/>
            <person name="Wang J."/>
            <person name="Ma R."/>
            <person name="Yu S."/>
        </authorList>
    </citation>
    <scope>NUCLEOTIDE SEQUENCE</scope>
    <source>
        <strain evidence="2">LA-IB0</strain>
        <tissue evidence="2">Leaf</tissue>
    </source>
</reference>
<name>A0AAV6XA79_9LAMI</name>
<dbReference type="AlphaFoldDB" id="A0AAV6XA79"/>
<feature type="region of interest" description="Disordered" evidence="1">
    <location>
        <begin position="230"/>
        <end position="297"/>
    </location>
</feature>
<feature type="compositionally biased region" description="Low complexity" evidence="1">
    <location>
        <begin position="230"/>
        <end position="242"/>
    </location>
</feature>
<dbReference type="Proteomes" id="UP000826271">
    <property type="component" value="Unassembled WGS sequence"/>
</dbReference>
<feature type="compositionally biased region" description="Low complexity" evidence="1">
    <location>
        <begin position="49"/>
        <end position="58"/>
    </location>
</feature>
<evidence type="ECO:0000256" key="1">
    <source>
        <dbReference type="SAM" id="MobiDB-lite"/>
    </source>
</evidence>
<evidence type="ECO:0000313" key="2">
    <source>
        <dbReference type="EMBL" id="KAG8379303.1"/>
    </source>
</evidence>
<sequence>MESSNTTLNRTTSPMNYEHETSAYVNLMAHPPPIVEKVALHPTNKILRSSSSSSSPDSPLDDPFHNDDYDDDDDTSKFEPSARGAPCVVPSTVEKSSCDISSIEAPPNQVMENPSNSPYRIPPSVFERSSSTTPMEWSTTSNESLFSIHGGNMSFTNEQYLWRSGELGGLPGQVCTSDHMFSYSAHEDGGGNVADMRSRELGLAEAVMKEVIKESEDQVYEKSTVDVNVSRRSQGSNRSNQSFAFSIATEKGASTRMPSSGRASREQTHYQPQPQRKIELQPSRDPKPKTPTATGNATQYKWFGCLPRCSLC</sequence>
<feature type="region of interest" description="Disordered" evidence="1">
    <location>
        <begin position="45"/>
        <end position="90"/>
    </location>
</feature>
<evidence type="ECO:0000313" key="3">
    <source>
        <dbReference type="Proteomes" id="UP000826271"/>
    </source>
</evidence>
<organism evidence="2 3">
    <name type="scientific">Buddleja alternifolia</name>
    <dbReference type="NCBI Taxonomy" id="168488"/>
    <lineage>
        <taxon>Eukaryota</taxon>
        <taxon>Viridiplantae</taxon>
        <taxon>Streptophyta</taxon>
        <taxon>Embryophyta</taxon>
        <taxon>Tracheophyta</taxon>
        <taxon>Spermatophyta</taxon>
        <taxon>Magnoliopsida</taxon>
        <taxon>eudicotyledons</taxon>
        <taxon>Gunneridae</taxon>
        <taxon>Pentapetalae</taxon>
        <taxon>asterids</taxon>
        <taxon>lamiids</taxon>
        <taxon>Lamiales</taxon>
        <taxon>Scrophulariaceae</taxon>
        <taxon>Buddlejeae</taxon>
        <taxon>Buddleja</taxon>
    </lineage>
</organism>
<gene>
    <name evidence="2" type="ORF">BUALT_Bualt07G0074400</name>
</gene>
<dbReference type="EMBL" id="WHWC01000007">
    <property type="protein sequence ID" value="KAG8379303.1"/>
    <property type="molecule type" value="Genomic_DNA"/>
</dbReference>
<proteinExistence type="predicted"/>
<dbReference type="PANTHER" id="PTHR33673">
    <property type="entry name" value="SUPPRESSOR SRP40-LIKE PROTEIN"/>
    <property type="match status" value="1"/>
</dbReference>
<dbReference type="PANTHER" id="PTHR33673:SF38">
    <property type="entry name" value="CHROMODOMAIN-HELICASE-DNA-BINDING PROTEIN 7-LIKE"/>
    <property type="match status" value="1"/>
</dbReference>